<dbReference type="SUPFAM" id="SSF50494">
    <property type="entry name" value="Trypsin-like serine proteases"/>
    <property type="match status" value="1"/>
</dbReference>
<keyword evidence="3" id="KW-1185">Reference proteome</keyword>
<proteinExistence type="predicted"/>
<organism evidence="2 3">
    <name type="scientific">Plakobranchus ocellatus</name>
    <dbReference type="NCBI Taxonomy" id="259542"/>
    <lineage>
        <taxon>Eukaryota</taxon>
        <taxon>Metazoa</taxon>
        <taxon>Spiralia</taxon>
        <taxon>Lophotrochozoa</taxon>
        <taxon>Mollusca</taxon>
        <taxon>Gastropoda</taxon>
        <taxon>Heterobranchia</taxon>
        <taxon>Euthyneura</taxon>
        <taxon>Panpulmonata</taxon>
        <taxon>Sacoglossa</taxon>
        <taxon>Placobranchoidea</taxon>
        <taxon>Plakobranchidae</taxon>
        <taxon>Plakobranchus</taxon>
    </lineage>
</organism>
<evidence type="ECO:0000256" key="1">
    <source>
        <dbReference type="SAM" id="MobiDB-lite"/>
    </source>
</evidence>
<name>A0AAV4B1W4_9GAST</name>
<sequence length="351" mass="39909">MSVKENDTMDAFFRKQSKNTKDHSDAEGCHECEVFTCGHEAAEGEHNWKTCTKNPGHHKFIPAPEFHLGHLPEWARHSPMLEKVQVVSALTVRLKVTFTSWERPEDDIFHIYRGSHRPRVASGFIQDVYRGRGPCQCRACKDSPTPAQEWYWVYIETACHVVFDTKEAQSTEVNVFYDDENSQASGRMKTILALDTIIKDHDKDFCALRCATHDKQLGQEILQNKLKLDKILYLREGELYDYANILCIIVSHPHGRAKTITVGEIERFIRDDALMQVRYTTDTCPGSSGAPVLVLSFRKGDNRTFFSKGRGPHSGAVCVEGKALNMSAKFLPLESTKILNLSIKQMQSVRF</sequence>
<accession>A0AAV4B1W4</accession>
<comment type="caution">
    <text evidence="2">The sequence shown here is derived from an EMBL/GenBank/DDBJ whole genome shotgun (WGS) entry which is preliminary data.</text>
</comment>
<dbReference type="AlphaFoldDB" id="A0AAV4B1W4"/>
<evidence type="ECO:0000313" key="2">
    <source>
        <dbReference type="EMBL" id="GFO12811.1"/>
    </source>
</evidence>
<feature type="region of interest" description="Disordered" evidence="1">
    <location>
        <begin position="1"/>
        <end position="25"/>
    </location>
</feature>
<dbReference type="EMBL" id="BLXT01004463">
    <property type="protein sequence ID" value="GFO12811.1"/>
    <property type="molecule type" value="Genomic_DNA"/>
</dbReference>
<reference evidence="2 3" key="1">
    <citation type="journal article" date="2021" name="Elife">
        <title>Chloroplast acquisition without the gene transfer in kleptoplastic sea slugs, Plakobranchus ocellatus.</title>
        <authorList>
            <person name="Maeda T."/>
            <person name="Takahashi S."/>
            <person name="Yoshida T."/>
            <person name="Shimamura S."/>
            <person name="Takaki Y."/>
            <person name="Nagai Y."/>
            <person name="Toyoda A."/>
            <person name="Suzuki Y."/>
            <person name="Arimoto A."/>
            <person name="Ishii H."/>
            <person name="Satoh N."/>
            <person name="Nishiyama T."/>
            <person name="Hasebe M."/>
            <person name="Maruyama T."/>
            <person name="Minagawa J."/>
            <person name="Obokata J."/>
            <person name="Shigenobu S."/>
        </authorList>
    </citation>
    <scope>NUCLEOTIDE SEQUENCE [LARGE SCALE GENOMIC DNA]</scope>
</reference>
<evidence type="ECO:0000313" key="3">
    <source>
        <dbReference type="Proteomes" id="UP000735302"/>
    </source>
</evidence>
<evidence type="ECO:0008006" key="4">
    <source>
        <dbReference type="Google" id="ProtNLM"/>
    </source>
</evidence>
<gene>
    <name evidence="2" type="ORF">PoB_003931600</name>
</gene>
<dbReference type="Proteomes" id="UP000735302">
    <property type="component" value="Unassembled WGS sequence"/>
</dbReference>
<protein>
    <recommendedName>
        <fullName evidence="4">Peptidase S1 domain-containing protein</fullName>
    </recommendedName>
</protein>
<dbReference type="InterPro" id="IPR009003">
    <property type="entry name" value="Peptidase_S1_PA"/>
</dbReference>